<dbReference type="EMBL" id="JTDY01000122">
    <property type="protein sequence ID" value="KOB78731.1"/>
    <property type="molecule type" value="Genomic_DNA"/>
</dbReference>
<dbReference type="AlphaFoldDB" id="A0A0L7LU42"/>
<proteinExistence type="predicted"/>
<evidence type="ECO:0000313" key="2">
    <source>
        <dbReference type="Proteomes" id="UP000037510"/>
    </source>
</evidence>
<dbReference type="Proteomes" id="UP000037510">
    <property type="component" value="Unassembled WGS sequence"/>
</dbReference>
<feature type="non-terminal residue" evidence="1">
    <location>
        <position position="1"/>
    </location>
</feature>
<evidence type="ECO:0000313" key="1">
    <source>
        <dbReference type="EMBL" id="KOB78731.1"/>
    </source>
</evidence>
<accession>A0A0L7LU42</accession>
<gene>
    <name evidence="1" type="ORF">OBRU01_01331</name>
</gene>
<organism evidence="1 2">
    <name type="scientific">Operophtera brumata</name>
    <name type="common">Winter moth</name>
    <name type="synonym">Phalaena brumata</name>
    <dbReference type="NCBI Taxonomy" id="104452"/>
    <lineage>
        <taxon>Eukaryota</taxon>
        <taxon>Metazoa</taxon>
        <taxon>Ecdysozoa</taxon>
        <taxon>Arthropoda</taxon>
        <taxon>Hexapoda</taxon>
        <taxon>Insecta</taxon>
        <taxon>Pterygota</taxon>
        <taxon>Neoptera</taxon>
        <taxon>Endopterygota</taxon>
        <taxon>Lepidoptera</taxon>
        <taxon>Glossata</taxon>
        <taxon>Ditrysia</taxon>
        <taxon>Geometroidea</taxon>
        <taxon>Geometridae</taxon>
        <taxon>Larentiinae</taxon>
        <taxon>Operophtera</taxon>
    </lineage>
</organism>
<protein>
    <submittedName>
        <fullName evidence="1">Uncharacterized protein</fullName>
    </submittedName>
</protein>
<reference evidence="1 2" key="1">
    <citation type="journal article" date="2015" name="Genome Biol. Evol.">
        <title>The genome of winter moth (Operophtera brumata) provides a genomic perspective on sexual dimorphism and phenology.</title>
        <authorList>
            <person name="Derks M.F."/>
            <person name="Smit S."/>
            <person name="Salis L."/>
            <person name="Schijlen E."/>
            <person name="Bossers A."/>
            <person name="Mateman C."/>
            <person name="Pijl A.S."/>
            <person name="de Ridder D."/>
            <person name="Groenen M.A."/>
            <person name="Visser M.E."/>
            <person name="Megens H.J."/>
        </authorList>
    </citation>
    <scope>NUCLEOTIDE SEQUENCE [LARGE SCALE GENOMIC DNA]</scope>
    <source>
        <strain evidence="1">WM2013NL</strain>
        <tissue evidence="1">Head and thorax</tissue>
    </source>
</reference>
<name>A0A0L7LU42_OPEBR</name>
<comment type="caution">
    <text evidence="1">The sequence shown here is derived from an EMBL/GenBank/DDBJ whole genome shotgun (WGS) entry which is preliminary data.</text>
</comment>
<sequence>DNPSNLEVKEKLSSNASLLLMNPVASGDNVATGLNSAHRLKEDLPPLVPCCEGKELQINEDLVRSGLSAISVKHGSVIQCLSSSETCEWMQVPPGLVKHRNSFRSLHRPDLKRVPYLRRMTPDELETLFRGYSYFPTKHNKNVQSLIYDEILHNPTATKHMALHAIQQTRSGAEDVPAGMRLHGARARLYTSVLAGGTTGDQL</sequence>
<keyword evidence="2" id="KW-1185">Reference proteome</keyword>